<keyword evidence="1" id="KW-0175">Coiled coil</keyword>
<evidence type="ECO:0000256" key="1">
    <source>
        <dbReference type="SAM" id="Coils"/>
    </source>
</evidence>
<dbReference type="AlphaFoldDB" id="X1TWL3"/>
<protein>
    <submittedName>
        <fullName evidence="2">Uncharacterized protein</fullName>
    </submittedName>
</protein>
<proteinExistence type="predicted"/>
<dbReference type="EMBL" id="BARW01032106">
    <property type="protein sequence ID" value="GAJ09639.1"/>
    <property type="molecule type" value="Genomic_DNA"/>
</dbReference>
<evidence type="ECO:0000313" key="2">
    <source>
        <dbReference type="EMBL" id="GAJ09639.1"/>
    </source>
</evidence>
<reference evidence="2" key="1">
    <citation type="journal article" date="2014" name="Front. Microbiol.">
        <title>High frequency of phylogenetically diverse reductive dehalogenase-homologous genes in deep subseafloor sedimentary metagenomes.</title>
        <authorList>
            <person name="Kawai M."/>
            <person name="Futagami T."/>
            <person name="Toyoda A."/>
            <person name="Takaki Y."/>
            <person name="Nishi S."/>
            <person name="Hori S."/>
            <person name="Arai W."/>
            <person name="Tsubouchi T."/>
            <person name="Morono Y."/>
            <person name="Uchiyama I."/>
            <person name="Ito T."/>
            <person name="Fujiyama A."/>
            <person name="Inagaki F."/>
            <person name="Takami H."/>
        </authorList>
    </citation>
    <scope>NUCLEOTIDE SEQUENCE</scope>
    <source>
        <strain evidence="2">Expedition CK06-06</strain>
    </source>
</reference>
<feature type="coiled-coil region" evidence="1">
    <location>
        <begin position="40"/>
        <end position="81"/>
    </location>
</feature>
<gene>
    <name evidence="2" type="ORF">S12H4_50894</name>
</gene>
<name>X1TWL3_9ZZZZ</name>
<comment type="caution">
    <text evidence="2">The sequence shown here is derived from an EMBL/GenBank/DDBJ whole genome shotgun (WGS) entry which is preliminary data.</text>
</comment>
<organism evidence="2">
    <name type="scientific">marine sediment metagenome</name>
    <dbReference type="NCBI Taxonomy" id="412755"/>
    <lineage>
        <taxon>unclassified sequences</taxon>
        <taxon>metagenomes</taxon>
        <taxon>ecological metagenomes</taxon>
    </lineage>
</organism>
<sequence length="89" mass="10189">MHNLIYLGNDQYRCKDCGKGCDRAGVYDFQATDCEAMADLVVMNEKLTRLEKEMKEIETLYQRTLDRLANVEDVVNSAKNARLLDRPTG</sequence>
<accession>X1TWL3</accession>